<gene>
    <name evidence="1" type="ORF">ACFO3J_27235</name>
</gene>
<comment type="caution">
    <text evidence="1">The sequence shown here is derived from an EMBL/GenBank/DDBJ whole genome shotgun (WGS) entry which is preliminary data.</text>
</comment>
<name>A0ABV8HT12_9ACTN</name>
<proteinExistence type="predicted"/>
<dbReference type="Proteomes" id="UP001595765">
    <property type="component" value="Unassembled WGS sequence"/>
</dbReference>
<sequence length="139" mass="15049">MIPYWPTTGLTTVRMPLSFTAFCAHRQSLYLRYISVRVGGAVHARPLVQAALGDLAMSWPQALRSPSPAAASWRLLTARAAGAAGHVPRAPYDILGEQHADVLVLRYRLGLPAHVAAELMGIDEPVLAGRLQAALRAFR</sequence>
<dbReference type="RefSeq" id="WP_386434572.1">
    <property type="nucleotide sequence ID" value="NZ_JBHSBB010000021.1"/>
</dbReference>
<dbReference type="EMBL" id="JBHSBB010000021">
    <property type="protein sequence ID" value="MFC4035137.1"/>
    <property type="molecule type" value="Genomic_DNA"/>
</dbReference>
<reference evidence="2" key="1">
    <citation type="journal article" date="2019" name="Int. J. Syst. Evol. Microbiol.">
        <title>The Global Catalogue of Microorganisms (GCM) 10K type strain sequencing project: providing services to taxonomists for standard genome sequencing and annotation.</title>
        <authorList>
            <consortium name="The Broad Institute Genomics Platform"/>
            <consortium name="The Broad Institute Genome Sequencing Center for Infectious Disease"/>
            <person name="Wu L."/>
            <person name="Ma J."/>
        </authorList>
    </citation>
    <scope>NUCLEOTIDE SEQUENCE [LARGE SCALE GENOMIC DNA]</scope>
    <source>
        <strain evidence="2">CGMCC 4.7237</strain>
    </source>
</reference>
<organism evidence="1 2">
    <name type="scientific">Streptomyces polygonati</name>
    <dbReference type="NCBI Taxonomy" id="1617087"/>
    <lineage>
        <taxon>Bacteria</taxon>
        <taxon>Bacillati</taxon>
        <taxon>Actinomycetota</taxon>
        <taxon>Actinomycetes</taxon>
        <taxon>Kitasatosporales</taxon>
        <taxon>Streptomycetaceae</taxon>
        <taxon>Streptomyces</taxon>
    </lineage>
</organism>
<protein>
    <recommendedName>
        <fullName evidence="3">RNA polymerase sigma factor 70 region 4 type 2 domain-containing protein</fullName>
    </recommendedName>
</protein>
<evidence type="ECO:0008006" key="3">
    <source>
        <dbReference type="Google" id="ProtNLM"/>
    </source>
</evidence>
<keyword evidence="2" id="KW-1185">Reference proteome</keyword>
<evidence type="ECO:0000313" key="1">
    <source>
        <dbReference type="EMBL" id="MFC4035137.1"/>
    </source>
</evidence>
<evidence type="ECO:0000313" key="2">
    <source>
        <dbReference type="Proteomes" id="UP001595765"/>
    </source>
</evidence>
<accession>A0ABV8HT12</accession>